<keyword evidence="4" id="KW-1185">Reference proteome</keyword>
<dbReference type="OrthoDB" id="1886636at2759"/>
<protein>
    <recommendedName>
        <fullName evidence="2">ZSWIM1/3 RNaseH-like domain-containing protein</fullName>
    </recommendedName>
</protein>
<evidence type="ECO:0000313" key="4">
    <source>
        <dbReference type="Proteomes" id="UP000521943"/>
    </source>
</evidence>
<comment type="caution">
    <text evidence="3">The sequence shown here is derived from an EMBL/GenBank/DDBJ whole genome shotgun (WGS) entry which is preliminary data.</text>
</comment>
<sequence length="516" mass="58819">MSSQAEHEVSELKFEHYNPVIESDDDSESSDTFIELKWATLDEALAWIDQESGEKVFNFARKEPRPNKNKTEEGRERWHKKLIYVCSRGNSGGRKKYHKRTTQTRKIPHKGTGCKCRLTLTVPRDSSPIIGRYVPAHNHELGASNARYTRISTKTRREVEGMLRMGMDPEKVLEHARGRIFDEDNIEELTPDNARRVEFISRADIRRVERKLEAESVRLAQKDGLSVLHWAENLRKQGHYVFLKKTTEAYATANGVRLDPSSFILIIQTKYQRRCWQQHGSRFAGIDATHNTTQYENMSLFTLLARDRWGHGIPCAWMVSSNATEETISHFIACIREQSPDVNPIYFMSDRDQAQLNSLKRFYPTEFNASTFDIRDITALQQLKQKQLYQLASVHRVSAGGGNQAIIERLKSIYSSTIGQLLTNLLCDWEGHAVARAAVLAGWGTSLVLVPHGILARWREGQAGRMWQEERDVVPRWALGAVDGTAVTCRGIFRDAVHCRGSLHFGLARLVLGACQ</sequence>
<feature type="region of interest" description="Disordered" evidence="1">
    <location>
        <begin position="89"/>
        <end position="110"/>
    </location>
</feature>
<evidence type="ECO:0000259" key="2">
    <source>
        <dbReference type="Pfam" id="PF21056"/>
    </source>
</evidence>
<organism evidence="3 4">
    <name type="scientific">Ephemerocybe angulata</name>
    <dbReference type="NCBI Taxonomy" id="980116"/>
    <lineage>
        <taxon>Eukaryota</taxon>
        <taxon>Fungi</taxon>
        <taxon>Dikarya</taxon>
        <taxon>Basidiomycota</taxon>
        <taxon>Agaricomycotina</taxon>
        <taxon>Agaricomycetes</taxon>
        <taxon>Agaricomycetidae</taxon>
        <taxon>Agaricales</taxon>
        <taxon>Agaricineae</taxon>
        <taxon>Psathyrellaceae</taxon>
        <taxon>Ephemerocybe</taxon>
    </lineage>
</organism>
<gene>
    <name evidence="3" type="ORF">DFP72DRAFT_1091715</name>
</gene>
<reference evidence="3 4" key="1">
    <citation type="submission" date="2020-07" db="EMBL/GenBank/DDBJ databases">
        <title>Comparative genomics of pyrophilous fungi reveals a link between fire events and developmental genes.</title>
        <authorList>
            <consortium name="DOE Joint Genome Institute"/>
            <person name="Steindorff A.S."/>
            <person name="Carver A."/>
            <person name="Calhoun S."/>
            <person name="Stillman K."/>
            <person name="Liu H."/>
            <person name="Lipzen A."/>
            <person name="Pangilinan J."/>
            <person name="Labutti K."/>
            <person name="Bruns T.D."/>
            <person name="Grigoriev I.V."/>
        </authorList>
    </citation>
    <scope>NUCLEOTIDE SEQUENCE [LARGE SCALE GENOMIC DNA]</scope>
    <source>
        <strain evidence="3 4">CBS 144469</strain>
    </source>
</reference>
<feature type="compositionally biased region" description="Basic residues" evidence="1">
    <location>
        <begin position="93"/>
        <end position="109"/>
    </location>
</feature>
<dbReference type="PANTHER" id="PTHR33977:SF1">
    <property type="entry name" value="ZINC ION BINDING PROTEIN"/>
    <property type="match status" value="1"/>
</dbReference>
<dbReference type="Pfam" id="PF21056">
    <property type="entry name" value="ZSWIM1-3_RNaseH-like"/>
    <property type="match status" value="1"/>
</dbReference>
<proteinExistence type="predicted"/>
<dbReference type="InterPro" id="IPR048324">
    <property type="entry name" value="ZSWIM1-3_RNaseH-like"/>
</dbReference>
<dbReference type="AlphaFoldDB" id="A0A8H6HDP2"/>
<evidence type="ECO:0000256" key="1">
    <source>
        <dbReference type="SAM" id="MobiDB-lite"/>
    </source>
</evidence>
<name>A0A8H6HDP2_9AGAR</name>
<evidence type="ECO:0000313" key="3">
    <source>
        <dbReference type="EMBL" id="KAF6745149.1"/>
    </source>
</evidence>
<dbReference type="EMBL" id="JACGCI010000109">
    <property type="protein sequence ID" value="KAF6745149.1"/>
    <property type="molecule type" value="Genomic_DNA"/>
</dbReference>
<dbReference type="Proteomes" id="UP000521943">
    <property type="component" value="Unassembled WGS sequence"/>
</dbReference>
<accession>A0A8H6HDP2</accession>
<feature type="domain" description="ZSWIM1/3 RNaseH-like" evidence="2">
    <location>
        <begin position="264"/>
        <end position="365"/>
    </location>
</feature>
<dbReference type="PANTHER" id="PTHR33977">
    <property type="entry name" value="ZINC ION BINDING PROTEIN"/>
    <property type="match status" value="1"/>
</dbReference>